<feature type="transmembrane region" description="Helical" evidence="1">
    <location>
        <begin position="245"/>
        <end position="267"/>
    </location>
</feature>
<dbReference type="GO" id="GO:0016020">
    <property type="term" value="C:membrane"/>
    <property type="evidence" value="ECO:0007669"/>
    <property type="project" value="InterPro"/>
</dbReference>
<proteinExistence type="predicted"/>
<dbReference type="InterPro" id="IPR010559">
    <property type="entry name" value="Sig_transdc_His_kin_internal"/>
</dbReference>
<evidence type="ECO:0000256" key="1">
    <source>
        <dbReference type="SAM" id="Phobius"/>
    </source>
</evidence>
<dbReference type="Proteomes" id="UP000198748">
    <property type="component" value="Unassembled WGS sequence"/>
</dbReference>
<dbReference type="PANTHER" id="PTHR34220">
    <property type="entry name" value="SENSOR HISTIDINE KINASE YPDA"/>
    <property type="match status" value="1"/>
</dbReference>
<dbReference type="PANTHER" id="PTHR34220:SF7">
    <property type="entry name" value="SENSOR HISTIDINE KINASE YPDA"/>
    <property type="match status" value="1"/>
</dbReference>
<dbReference type="Pfam" id="PF06580">
    <property type="entry name" value="His_kinase"/>
    <property type="match status" value="1"/>
</dbReference>
<feature type="transmembrane region" description="Helical" evidence="1">
    <location>
        <begin position="129"/>
        <end position="147"/>
    </location>
</feature>
<feature type="transmembrane region" description="Helical" evidence="1">
    <location>
        <begin position="153"/>
        <end position="175"/>
    </location>
</feature>
<feature type="transmembrane region" description="Helical" evidence="1">
    <location>
        <begin position="67"/>
        <end position="85"/>
    </location>
</feature>
<keyword evidence="4" id="KW-1185">Reference proteome</keyword>
<keyword evidence="3" id="KW-0808">Transferase</keyword>
<accession>A0A1G6VJT4</accession>
<reference evidence="4" key="1">
    <citation type="submission" date="2016-10" db="EMBL/GenBank/DDBJ databases">
        <authorList>
            <person name="Varghese N."/>
            <person name="Submissions S."/>
        </authorList>
    </citation>
    <scope>NUCLEOTIDE SEQUENCE [LARGE SCALE GENOMIC DNA]</scope>
    <source>
        <strain evidence="4">DSM 25329</strain>
    </source>
</reference>
<feature type="transmembrane region" description="Helical" evidence="1">
    <location>
        <begin position="196"/>
        <end position="216"/>
    </location>
</feature>
<dbReference type="EMBL" id="FNAN01000001">
    <property type="protein sequence ID" value="SDD53175.1"/>
    <property type="molecule type" value="Genomic_DNA"/>
</dbReference>
<sequence length="546" mass="61089">MQSINNEQGNAGDDEGVCQPDFLPFLPISPKSRRSSLIFDGKRPVRFICVMEVTGKITDALTRRRDTWLYAGLLCWVSIGFTIGRDALWEAYFQSLLSLAGLWSPVLAVTWAREGSGAGRFAGRNRRSWFACFLGYLPLLLAVSGASMSTGALFWPVVFTGGLCIAALECILVAESQFMGQLYQVKWVRRLSLEKAVLISITGLALLLGAMAVSSLDNPAYHSGKQLLIGFEIDPFKILARFPTFITFSLQLLLMYLAGYFFFYINSRWLVPRILRERGILYYILCSAALIGIFYPFWGQLLASLPLSKVLGGVFSASPFVAENAFGVMLVLAVSLPVLLAIQWARQNSLITALQHEKSVAELDLLKQQLNPHFFFNTLNNLYALSLQRSEQTPESILQLSELMRYVIYKAKEPLVKVGDEVRYLKDYLQLQKIRLKRNLDLQFEEEIEDGTALIAPLLLIVFVENAFKHGVENTEGDALLSIHLKADQHSLRFVCENSFEPAPDAHNGIGLTNLRKRLALLYPGKHRLITGSDNGVFTASLEIDL</sequence>
<feature type="domain" description="Signal transduction histidine kinase internal region" evidence="2">
    <location>
        <begin position="361"/>
        <end position="439"/>
    </location>
</feature>
<keyword evidence="1" id="KW-1133">Transmembrane helix</keyword>
<name>A0A1G6VJT4_9BACT</name>
<keyword evidence="1" id="KW-0812">Transmembrane</keyword>
<dbReference type="GO" id="GO:0000155">
    <property type="term" value="F:phosphorelay sensor kinase activity"/>
    <property type="evidence" value="ECO:0007669"/>
    <property type="project" value="InterPro"/>
</dbReference>
<dbReference type="InterPro" id="IPR050640">
    <property type="entry name" value="Bact_2-comp_sensor_kinase"/>
</dbReference>
<evidence type="ECO:0000259" key="2">
    <source>
        <dbReference type="Pfam" id="PF06580"/>
    </source>
</evidence>
<dbReference type="Gene3D" id="3.30.565.10">
    <property type="entry name" value="Histidine kinase-like ATPase, C-terminal domain"/>
    <property type="match status" value="1"/>
</dbReference>
<dbReference type="InterPro" id="IPR036890">
    <property type="entry name" value="HATPase_C_sf"/>
</dbReference>
<evidence type="ECO:0000313" key="3">
    <source>
        <dbReference type="EMBL" id="SDD53175.1"/>
    </source>
</evidence>
<protein>
    <submittedName>
        <fullName evidence="3">Histidine kinase</fullName>
    </submittedName>
</protein>
<evidence type="ECO:0000313" key="4">
    <source>
        <dbReference type="Proteomes" id="UP000198748"/>
    </source>
</evidence>
<keyword evidence="1" id="KW-0472">Membrane</keyword>
<keyword evidence="3" id="KW-0418">Kinase</keyword>
<gene>
    <name evidence="3" type="ORF">SAMN04487996_101249</name>
</gene>
<feature type="transmembrane region" description="Helical" evidence="1">
    <location>
        <begin position="91"/>
        <end position="109"/>
    </location>
</feature>
<organism evidence="3 4">
    <name type="scientific">Dyadobacter soli</name>
    <dbReference type="NCBI Taxonomy" id="659014"/>
    <lineage>
        <taxon>Bacteria</taxon>
        <taxon>Pseudomonadati</taxon>
        <taxon>Bacteroidota</taxon>
        <taxon>Cytophagia</taxon>
        <taxon>Cytophagales</taxon>
        <taxon>Spirosomataceae</taxon>
        <taxon>Dyadobacter</taxon>
    </lineage>
</organism>
<dbReference type="AlphaFoldDB" id="A0A1G6VJT4"/>
<feature type="transmembrane region" description="Helical" evidence="1">
    <location>
        <begin position="325"/>
        <end position="345"/>
    </location>
</feature>
<dbReference type="STRING" id="659014.SAMN04487996_101249"/>
<feature type="transmembrane region" description="Helical" evidence="1">
    <location>
        <begin position="279"/>
        <end position="298"/>
    </location>
</feature>